<gene>
    <name evidence="2" type="ORF">EDS130_LOCUS29073</name>
</gene>
<evidence type="ECO:0000313" key="3">
    <source>
        <dbReference type="Proteomes" id="UP000663852"/>
    </source>
</evidence>
<dbReference type="OrthoDB" id="10023989at2759"/>
<dbReference type="Proteomes" id="UP000663852">
    <property type="component" value="Unassembled WGS sequence"/>
</dbReference>
<feature type="region of interest" description="Disordered" evidence="1">
    <location>
        <begin position="613"/>
        <end position="637"/>
    </location>
</feature>
<sequence length="637" mass="73223">MPNDEDILEKLRSSIGLIALVYICRLYTKLSIFPSIILPSTARTHLIKQALNDRYHTSHTTEDIMLVTNMIELNKDLINRVLLLSDFEQSTIRLDVNHITMDVLNDLILSPFTNICLNCKKSLTSYRSKFIHIIDCFKIIRAVAVTAECKTCTLIYNHSSWYSLKNRWRKINTSSLNSVHKVFYLCDSLAFTYSVFFDYTCQLLHNQCPFQSFSRILIDRYNYEDQNSNIILQPIPLAKLFQCHWLLYQIVRFEFMLGRTQIVNLPVSLNRNELNCHFECYSGWWYHLFTTFWSRHKSIPNVKCSSSDCSRCIIVDGHQKCRRLVCSYKNVVDISIEEMTAIEIGCPYTPCRRVHSSNSVDAIYCRYHQPSVLLSPSLSLQKAGGMAAEFSKRDRDFLSEHKVQCQNYRNDSEEIIKNKTYGILASYHPCGVAVGFTEAIKAEGMRSVTRHLLLMIIGGCLMPDALMYDCACALKLHWNKWLGTDMLKTSTITQQLPVHLALDNFHQKTHSRPMCQTIMKSDHPSHEGRFVGLNSQAAEQAFQYIARAKFALRNFSYPHSTVMLLIMLHMLNCKVTGINSETTGLGPLHFGDIIKGFFATPCVYERFGTLNGEEMNKDEDDDDQPDLDHTVTSEDIT</sequence>
<name>A0A815BFE3_ADIRI</name>
<evidence type="ECO:0000313" key="2">
    <source>
        <dbReference type="EMBL" id="CAF1271808.1"/>
    </source>
</evidence>
<comment type="caution">
    <text evidence="2">The sequence shown here is derived from an EMBL/GenBank/DDBJ whole genome shotgun (WGS) entry which is preliminary data.</text>
</comment>
<proteinExistence type="predicted"/>
<feature type="compositionally biased region" description="Acidic residues" evidence="1">
    <location>
        <begin position="616"/>
        <end position="625"/>
    </location>
</feature>
<dbReference type="AlphaFoldDB" id="A0A815BFE3"/>
<protein>
    <submittedName>
        <fullName evidence="2">Uncharacterized protein</fullName>
    </submittedName>
</protein>
<dbReference type="EMBL" id="CAJNOJ010000193">
    <property type="protein sequence ID" value="CAF1271808.1"/>
    <property type="molecule type" value="Genomic_DNA"/>
</dbReference>
<feature type="compositionally biased region" description="Basic and acidic residues" evidence="1">
    <location>
        <begin position="626"/>
        <end position="637"/>
    </location>
</feature>
<evidence type="ECO:0000256" key="1">
    <source>
        <dbReference type="SAM" id="MobiDB-lite"/>
    </source>
</evidence>
<accession>A0A815BFE3</accession>
<reference evidence="2" key="1">
    <citation type="submission" date="2021-02" db="EMBL/GenBank/DDBJ databases">
        <authorList>
            <person name="Nowell W R."/>
        </authorList>
    </citation>
    <scope>NUCLEOTIDE SEQUENCE</scope>
</reference>
<organism evidence="2 3">
    <name type="scientific">Adineta ricciae</name>
    <name type="common">Rotifer</name>
    <dbReference type="NCBI Taxonomy" id="249248"/>
    <lineage>
        <taxon>Eukaryota</taxon>
        <taxon>Metazoa</taxon>
        <taxon>Spiralia</taxon>
        <taxon>Gnathifera</taxon>
        <taxon>Rotifera</taxon>
        <taxon>Eurotatoria</taxon>
        <taxon>Bdelloidea</taxon>
        <taxon>Adinetida</taxon>
        <taxon>Adinetidae</taxon>
        <taxon>Adineta</taxon>
    </lineage>
</organism>